<dbReference type="Proteomes" id="UP000197068">
    <property type="component" value="Unassembled WGS sequence"/>
</dbReference>
<dbReference type="EMBL" id="BDQM01000025">
    <property type="protein sequence ID" value="GAW97119.1"/>
    <property type="molecule type" value="Genomic_DNA"/>
</dbReference>
<accession>A0ABQ0MXQ2</accession>
<dbReference type="CDD" id="cd07724">
    <property type="entry name" value="POD-like_MBL-fold"/>
    <property type="match status" value="1"/>
</dbReference>
<proteinExistence type="predicted"/>
<feature type="domain" description="Metallo-beta-lactamase" evidence="2">
    <location>
        <begin position="13"/>
        <end position="204"/>
    </location>
</feature>
<dbReference type="InterPro" id="IPR044528">
    <property type="entry name" value="POD-like_MBL-fold"/>
</dbReference>
<dbReference type="Pfam" id="PF00753">
    <property type="entry name" value="Lactamase_B"/>
    <property type="match status" value="1"/>
</dbReference>
<dbReference type="InterPro" id="IPR051682">
    <property type="entry name" value="Mito_Persulfide_Diox"/>
</dbReference>
<evidence type="ECO:0000259" key="2">
    <source>
        <dbReference type="SMART" id="SM00849"/>
    </source>
</evidence>
<dbReference type="RefSeq" id="WP_057181423.1">
    <property type="nucleotide sequence ID" value="NZ_BDQM01000025.1"/>
</dbReference>
<gene>
    <name evidence="3" type="ORF">MTCD1_02745</name>
</gene>
<dbReference type="PANTHER" id="PTHR43084:SF1">
    <property type="entry name" value="PERSULFIDE DIOXYGENASE ETHE1, MITOCHONDRIAL"/>
    <property type="match status" value="1"/>
</dbReference>
<sequence>MVNIEAFYHSCSSTISYIVFDQLGGHAIIIDSVLDFSLPSGKIGSEFADKQIAFIKDNQLTVDWILETHAHADHLSAAHYLKSQLGGQTAVSAGITIVQQTFKQVFNISDQELLATGDVFDVLLVSEQVIKFGHLRVLVLATPGHTNDSLTYLVEDNAFVGDTLFMPDGGTARCDFPGGDAGTLFDSIKRIHSLAEGTKLWLCHDYQPNGRVLKYTTTVAESKRDNIHINDKISKADFIQLRQKRDKSLAVPKLLYPAIQVNIRGGKLPSAEQGEQVFLKIPIEQSLFYPEKSGKS</sequence>
<dbReference type="Gene3D" id="3.60.15.10">
    <property type="entry name" value="Ribonuclease Z/Hydroxyacylglutathione hydrolase-like"/>
    <property type="match status" value="1"/>
</dbReference>
<dbReference type="InterPro" id="IPR036866">
    <property type="entry name" value="RibonucZ/Hydroxyglut_hydro"/>
</dbReference>
<dbReference type="PANTHER" id="PTHR43084">
    <property type="entry name" value="PERSULFIDE DIOXYGENASE ETHE1"/>
    <property type="match status" value="1"/>
</dbReference>
<dbReference type="InterPro" id="IPR001279">
    <property type="entry name" value="Metallo-B-lactamas"/>
</dbReference>
<protein>
    <submittedName>
        <fullName evidence="3">MBL fold metallo-hydrolase</fullName>
    </submittedName>
</protein>
<evidence type="ECO:0000313" key="4">
    <source>
        <dbReference type="Proteomes" id="UP000197068"/>
    </source>
</evidence>
<name>A0ABQ0MXQ2_9GAMM</name>
<comment type="caution">
    <text evidence="3">The sequence shown here is derived from an EMBL/GenBank/DDBJ whole genome shotgun (WGS) entry which is preliminary data.</text>
</comment>
<dbReference type="SMART" id="SM00849">
    <property type="entry name" value="Lactamase_B"/>
    <property type="match status" value="1"/>
</dbReference>
<reference evidence="3 4" key="1">
    <citation type="submission" date="2017-06" db="EMBL/GenBank/DDBJ databases">
        <title>Whole Genome Sequences of Colwellia marinimaniae MTCD1.</title>
        <authorList>
            <person name="Kusumoto H."/>
            <person name="Inoue M."/>
            <person name="Tanikawa K."/>
            <person name="Maeji H."/>
            <person name="Cameron J.H."/>
            <person name="Bartlett D.H."/>
        </authorList>
    </citation>
    <scope>NUCLEOTIDE SEQUENCE [LARGE SCALE GENOMIC DNA]</scope>
    <source>
        <strain evidence="3 4">MTCD1</strain>
    </source>
</reference>
<organism evidence="3 4">
    <name type="scientific">Colwellia marinimaniae</name>
    <dbReference type="NCBI Taxonomy" id="1513592"/>
    <lineage>
        <taxon>Bacteria</taxon>
        <taxon>Pseudomonadati</taxon>
        <taxon>Pseudomonadota</taxon>
        <taxon>Gammaproteobacteria</taxon>
        <taxon>Alteromonadales</taxon>
        <taxon>Colwelliaceae</taxon>
        <taxon>Colwellia</taxon>
    </lineage>
</organism>
<keyword evidence="4" id="KW-1185">Reference proteome</keyword>
<dbReference type="SUPFAM" id="SSF56281">
    <property type="entry name" value="Metallo-hydrolase/oxidoreductase"/>
    <property type="match status" value="1"/>
</dbReference>
<evidence type="ECO:0000313" key="3">
    <source>
        <dbReference type="EMBL" id="GAW97119.1"/>
    </source>
</evidence>
<keyword evidence="1" id="KW-0479">Metal-binding</keyword>
<evidence type="ECO:0000256" key="1">
    <source>
        <dbReference type="ARBA" id="ARBA00022723"/>
    </source>
</evidence>